<dbReference type="CDD" id="cd00093">
    <property type="entry name" value="HTH_XRE"/>
    <property type="match status" value="1"/>
</dbReference>
<dbReference type="SMART" id="SM00530">
    <property type="entry name" value="HTH_XRE"/>
    <property type="match status" value="1"/>
</dbReference>
<evidence type="ECO:0000256" key="1">
    <source>
        <dbReference type="SAM" id="Coils"/>
    </source>
</evidence>
<dbReference type="Gene3D" id="1.10.260.40">
    <property type="entry name" value="lambda repressor-like DNA-binding domains"/>
    <property type="match status" value="1"/>
</dbReference>
<comment type="caution">
    <text evidence="3">The sequence shown here is derived from an EMBL/GenBank/DDBJ whole genome shotgun (WGS) entry which is preliminary data.</text>
</comment>
<dbReference type="PROSITE" id="PS50943">
    <property type="entry name" value="HTH_CROC1"/>
    <property type="match status" value="1"/>
</dbReference>
<name>A0A2T5B7H3_MYCDI</name>
<dbReference type="InterPro" id="IPR001387">
    <property type="entry name" value="Cro/C1-type_HTH"/>
</dbReference>
<protein>
    <submittedName>
        <fullName evidence="3">Transcriptional regulator with XRE-family HTH domain</fullName>
    </submittedName>
</protein>
<dbReference type="OrthoDB" id="5659783at2"/>
<dbReference type="SUPFAM" id="SSF47413">
    <property type="entry name" value="lambda repressor-like DNA-binding domains"/>
    <property type="match status" value="1"/>
</dbReference>
<organism evidence="3 4">
    <name type="scientific">Mycoplana dimorpha</name>
    <dbReference type="NCBI Taxonomy" id="28320"/>
    <lineage>
        <taxon>Bacteria</taxon>
        <taxon>Pseudomonadati</taxon>
        <taxon>Pseudomonadota</taxon>
        <taxon>Alphaproteobacteria</taxon>
        <taxon>Hyphomicrobiales</taxon>
        <taxon>Rhizobiaceae</taxon>
        <taxon>Mycoplana</taxon>
    </lineage>
</organism>
<dbReference type="AlphaFoldDB" id="A0A2T5B7H3"/>
<dbReference type="RefSeq" id="WP_108002708.1">
    <property type="nucleotide sequence ID" value="NZ_JBHEEX010000011.1"/>
</dbReference>
<evidence type="ECO:0000313" key="4">
    <source>
        <dbReference type="Proteomes" id="UP000241247"/>
    </source>
</evidence>
<reference evidence="3 4" key="1">
    <citation type="submission" date="2018-04" db="EMBL/GenBank/DDBJ databases">
        <title>Genomic Encyclopedia of Type Strains, Phase IV (KMG-IV): sequencing the most valuable type-strain genomes for metagenomic binning, comparative biology and taxonomic classification.</title>
        <authorList>
            <person name="Goeker M."/>
        </authorList>
    </citation>
    <scope>NUCLEOTIDE SEQUENCE [LARGE SCALE GENOMIC DNA]</scope>
    <source>
        <strain evidence="3 4">DSM 7138</strain>
    </source>
</reference>
<feature type="coiled-coil region" evidence="1">
    <location>
        <begin position="104"/>
        <end position="131"/>
    </location>
</feature>
<gene>
    <name evidence="3" type="ORF">C7449_1042</name>
</gene>
<sequence length="137" mass="14920">MEKSGDDNTILFRSGHADGDTLGGRIWRARDALDLSLEDLAARLGLPVETVGDWERDHAEPRTNALFMLAGVLGVSPSWLIAGVGDAPPEGDSQASTHPLLEQLNQVRRLHEQTAEAIAALESEILRLTARQRDTDD</sequence>
<dbReference type="EMBL" id="PZZZ01000004">
    <property type="protein sequence ID" value="PTM94940.1"/>
    <property type="molecule type" value="Genomic_DNA"/>
</dbReference>
<keyword evidence="4" id="KW-1185">Reference proteome</keyword>
<feature type="domain" description="HTH cro/C1-type" evidence="2">
    <location>
        <begin position="26"/>
        <end position="80"/>
    </location>
</feature>
<accession>A0A2T5B7H3</accession>
<keyword evidence="1" id="KW-0175">Coiled coil</keyword>
<evidence type="ECO:0000313" key="3">
    <source>
        <dbReference type="EMBL" id="PTM94940.1"/>
    </source>
</evidence>
<dbReference type="Proteomes" id="UP000241247">
    <property type="component" value="Unassembled WGS sequence"/>
</dbReference>
<evidence type="ECO:0000259" key="2">
    <source>
        <dbReference type="PROSITE" id="PS50943"/>
    </source>
</evidence>
<dbReference type="InterPro" id="IPR010982">
    <property type="entry name" value="Lambda_DNA-bd_dom_sf"/>
</dbReference>
<dbReference type="GO" id="GO:0003677">
    <property type="term" value="F:DNA binding"/>
    <property type="evidence" value="ECO:0007669"/>
    <property type="project" value="InterPro"/>
</dbReference>
<dbReference type="Pfam" id="PF01381">
    <property type="entry name" value="HTH_3"/>
    <property type="match status" value="1"/>
</dbReference>
<proteinExistence type="predicted"/>